<protein>
    <submittedName>
        <fullName evidence="8">Methyl-accepting chemotaxis sensory transducer</fullName>
    </submittedName>
</protein>
<keyword evidence="5" id="KW-0472">Membrane</keyword>
<evidence type="ECO:0000259" key="6">
    <source>
        <dbReference type="PROSITE" id="PS50111"/>
    </source>
</evidence>
<evidence type="ECO:0000256" key="4">
    <source>
        <dbReference type="SAM" id="MobiDB-lite"/>
    </source>
</evidence>
<evidence type="ECO:0000259" key="7">
    <source>
        <dbReference type="PROSITE" id="PS50885"/>
    </source>
</evidence>
<dbReference type="EMBL" id="FLUP01000002">
    <property type="protein sequence ID" value="SBW11581.1"/>
    <property type="molecule type" value="Genomic_DNA"/>
</dbReference>
<dbReference type="SUPFAM" id="SSF58104">
    <property type="entry name" value="Methyl-accepting chemotaxis protein (MCP) signaling domain"/>
    <property type="match status" value="1"/>
</dbReference>
<dbReference type="GO" id="GO:0007165">
    <property type="term" value="P:signal transduction"/>
    <property type="evidence" value="ECO:0007669"/>
    <property type="project" value="UniProtKB-KW"/>
</dbReference>
<keyword evidence="5" id="KW-1133">Transmembrane helix</keyword>
<evidence type="ECO:0000256" key="1">
    <source>
        <dbReference type="ARBA" id="ARBA00023224"/>
    </source>
</evidence>
<accession>A0A212KIV6</accession>
<feature type="domain" description="Methyl-accepting transducer" evidence="6">
    <location>
        <begin position="323"/>
        <end position="559"/>
    </location>
</feature>
<evidence type="ECO:0000256" key="2">
    <source>
        <dbReference type="ARBA" id="ARBA00029447"/>
    </source>
</evidence>
<dbReference type="SMART" id="SM00283">
    <property type="entry name" value="MA"/>
    <property type="match status" value="1"/>
</dbReference>
<gene>
    <name evidence="8" type="ORF">KM92DES2_20121</name>
</gene>
<dbReference type="InterPro" id="IPR004089">
    <property type="entry name" value="MCPsignal_dom"/>
</dbReference>
<dbReference type="GO" id="GO:0016020">
    <property type="term" value="C:membrane"/>
    <property type="evidence" value="ECO:0007669"/>
    <property type="project" value="InterPro"/>
</dbReference>
<comment type="similarity">
    <text evidence="2">Belongs to the methyl-accepting chemotaxis (MCP) protein family.</text>
</comment>
<dbReference type="InterPro" id="IPR003660">
    <property type="entry name" value="HAMP_dom"/>
</dbReference>
<dbReference type="Pfam" id="PF00015">
    <property type="entry name" value="MCPsignal"/>
    <property type="match status" value="1"/>
</dbReference>
<proteinExistence type="inferred from homology"/>
<dbReference type="PROSITE" id="PS50111">
    <property type="entry name" value="CHEMOTAXIS_TRANSDUC_2"/>
    <property type="match status" value="1"/>
</dbReference>
<dbReference type="Pfam" id="PF00672">
    <property type="entry name" value="HAMP"/>
    <property type="match status" value="1"/>
</dbReference>
<name>A0A212KIV6_9BACT</name>
<evidence type="ECO:0000256" key="5">
    <source>
        <dbReference type="SAM" id="Phobius"/>
    </source>
</evidence>
<dbReference type="SMART" id="SM00304">
    <property type="entry name" value="HAMP"/>
    <property type="match status" value="1"/>
</dbReference>
<dbReference type="RefSeq" id="WP_367240650.1">
    <property type="nucleotide sequence ID" value="NZ_UPYQ01000034.1"/>
</dbReference>
<dbReference type="Gene3D" id="6.10.340.10">
    <property type="match status" value="1"/>
</dbReference>
<organism evidence="8">
    <name type="scientific">uncultured Desulfovibrio sp</name>
    <dbReference type="NCBI Taxonomy" id="167968"/>
    <lineage>
        <taxon>Bacteria</taxon>
        <taxon>Pseudomonadati</taxon>
        <taxon>Thermodesulfobacteriota</taxon>
        <taxon>Desulfovibrionia</taxon>
        <taxon>Desulfovibrionales</taxon>
        <taxon>Desulfovibrionaceae</taxon>
        <taxon>Desulfovibrio</taxon>
        <taxon>environmental samples</taxon>
    </lineage>
</organism>
<dbReference type="Pfam" id="PF11845">
    <property type="entry name" value="Tll0287-like"/>
    <property type="match status" value="1"/>
</dbReference>
<evidence type="ECO:0000313" key="8">
    <source>
        <dbReference type="EMBL" id="SBW11581.1"/>
    </source>
</evidence>
<feature type="domain" description="HAMP" evidence="7">
    <location>
        <begin position="223"/>
        <end position="275"/>
    </location>
</feature>
<dbReference type="AlphaFoldDB" id="A0A212KIV6"/>
<sequence>MSIKLKVLLLSILGPTLLAILVFAYAMQSIWKSEEEAVLQSARGIVSMAESARQEMALKFNGVIKPLDEISRDKLVDAVPIITAIKMARQNASKLGYRFRVPKYSPRNPENTPNELEKTALDKIKSQGLTELVVRQPDAIHYFKPIALTAECMYCHGDPKGAPDPIGGIKEGWKEGEIHGAFEIIYSLDDAVKRTQNAAFAIGAATIIILVLIVCAVWFIMRNSLVNPLLRLQIFAHQISEGELDTQPKGSFKAELQALERSLTAMVSRLKEKILFSEQKTAEAEESEARAQQHAQEASDARDDALKSRAAGMVEAANMLDSVVGSVTSASQEISAQVEQSSNFALSLSNSMNSVAAAMDQMNTSVHEVSTNAAQASSSSELVKVNANKELGEVRNMVEAIKSVQTMANSLKTGMSELGQKAEDIGKIMNVINDIADQTNLLALNAAIEAARAGDAGRGFAVVADEVRKLAEKTMLAVTEVGDAIKAVQQGTRNNVSGVDVAVEAISKVNDMAEGTGEAISQITLHVNEMADQIQAIARAVDEQTHASAEITQAISAADQNTSETSAALQEISTALIDLSQQSQVLESLITKLRNGAKQITAKFD</sequence>
<feature type="transmembrane region" description="Helical" evidence="5">
    <location>
        <begin position="198"/>
        <end position="221"/>
    </location>
</feature>
<evidence type="ECO:0000256" key="3">
    <source>
        <dbReference type="PROSITE-ProRule" id="PRU00284"/>
    </source>
</evidence>
<keyword evidence="5" id="KW-0812">Transmembrane</keyword>
<keyword evidence="1 3" id="KW-0807">Transducer</keyword>
<dbReference type="PANTHER" id="PTHR32089">
    <property type="entry name" value="METHYL-ACCEPTING CHEMOTAXIS PROTEIN MCPB"/>
    <property type="match status" value="1"/>
</dbReference>
<dbReference type="PROSITE" id="PS50885">
    <property type="entry name" value="HAMP"/>
    <property type="match status" value="1"/>
</dbReference>
<dbReference type="InterPro" id="IPR021796">
    <property type="entry name" value="Tll0287-like_dom"/>
</dbReference>
<feature type="region of interest" description="Disordered" evidence="4">
    <location>
        <begin position="285"/>
        <end position="305"/>
    </location>
</feature>
<dbReference type="PANTHER" id="PTHR32089:SF112">
    <property type="entry name" value="LYSOZYME-LIKE PROTEIN-RELATED"/>
    <property type="match status" value="1"/>
</dbReference>
<dbReference type="Gene3D" id="1.10.287.950">
    <property type="entry name" value="Methyl-accepting chemotaxis protein"/>
    <property type="match status" value="1"/>
</dbReference>
<dbReference type="CDD" id="cd11386">
    <property type="entry name" value="MCP_signal"/>
    <property type="match status" value="1"/>
</dbReference>
<dbReference type="CDD" id="cd06225">
    <property type="entry name" value="HAMP"/>
    <property type="match status" value="1"/>
</dbReference>
<reference evidence="8" key="1">
    <citation type="submission" date="2016-04" db="EMBL/GenBank/DDBJ databases">
        <authorList>
            <person name="Evans L.H."/>
            <person name="Alamgir A."/>
            <person name="Owens N."/>
            <person name="Weber N.D."/>
            <person name="Virtaneva K."/>
            <person name="Barbian K."/>
            <person name="Babar A."/>
            <person name="Rosenke K."/>
        </authorList>
    </citation>
    <scope>NUCLEOTIDE SEQUENCE</scope>
    <source>
        <strain evidence="8">92-2</strain>
    </source>
</reference>